<feature type="domain" description="J" evidence="5">
    <location>
        <begin position="442"/>
        <end position="503"/>
    </location>
</feature>
<dbReference type="InterPro" id="IPR011990">
    <property type="entry name" value="TPR-like_helical_dom_sf"/>
</dbReference>
<dbReference type="Proteomes" id="UP000243876">
    <property type="component" value="Unassembled WGS sequence"/>
</dbReference>
<dbReference type="InterPro" id="IPR019734">
    <property type="entry name" value="TPR_rpt"/>
</dbReference>
<reference evidence="7" key="1">
    <citation type="submission" date="2015-02" db="EMBL/GenBank/DDBJ databases">
        <authorList>
            <person name="Gon?alves P."/>
        </authorList>
    </citation>
    <scope>NUCLEOTIDE SEQUENCE [LARGE SCALE GENOMIC DNA]</scope>
</reference>
<dbReference type="AlphaFoldDB" id="A0A0D6ESJ5"/>
<dbReference type="SMART" id="SM00028">
    <property type="entry name" value="TPR"/>
    <property type="match status" value="6"/>
</dbReference>
<gene>
    <name evidence="6" type="primary">SPOSA6832_04974</name>
</gene>
<feature type="repeat" description="TPR" evidence="3">
    <location>
        <begin position="312"/>
        <end position="345"/>
    </location>
</feature>
<keyword evidence="2 3" id="KW-0802">TPR repeat</keyword>
<evidence type="ECO:0000259" key="5">
    <source>
        <dbReference type="PROSITE" id="PS50076"/>
    </source>
</evidence>
<dbReference type="Gene3D" id="1.25.40.10">
    <property type="entry name" value="Tetratricopeptide repeat domain"/>
    <property type="match status" value="2"/>
</dbReference>
<evidence type="ECO:0000256" key="2">
    <source>
        <dbReference type="ARBA" id="ARBA00022803"/>
    </source>
</evidence>
<dbReference type="PRINTS" id="PR00625">
    <property type="entry name" value="JDOMAIN"/>
</dbReference>
<feature type="repeat" description="TPR" evidence="3">
    <location>
        <begin position="384"/>
        <end position="417"/>
    </location>
</feature>
<evidence type="ECO:0000256" key="4">
    <source>
        <dbReference type="SAM" id="MobiDB-lite"/>
    </source>
</evidence>
<protein>
    <submittedName>
        <fullName evidence="6">SPOSA6832_04974-mRNA-1:cds</fullName>
    </submittedName>
</protein>
<dbReference type="CDD" id="cd06257">
    <property type="entry name" value="DnaJ"/>
    <property type="match status" value="1"/>
</dbReference>
<dbReference type="InterPro" id="IPR036869">
    <property type="entry name" value="J_dom_sf"/>
</dbReference>
<dbReference type="SMART" id="SM00271">
    <property type="entry name" value="DnaJ"/>
    <property type="match status" value="1"/>
</dbReference>
<feature type="region of interest" description="Disordered" evidence="4">
    <location>
        <begin position="20"/>
        <end position="117"/>
    </location>
</feature>
<feature type="compositionally biased region" description="Acidic residues" evidence="4">
    <location>
        <begin position="91"/>
        <end position="113"/>
    </location>
</feature>
<accession>A0A0D6ESJ5</accession>
<dbReference type="InterPro" id="IPR013105">
    <property type="entry name" value="TPR_2"/>
</dbReference>
<dbReference type="InterPro" id="IPR052758">
    <property type="entry name" value="SRC_co-chaperone"/>
</dbReference>
<dbReference type="PROSITE" id="PS50076">
    <property type="entry name" value="DNAJ_2"/>
    <property type="match status" value="1"/>
</dbReference>
<evidence type="ECO:0000256" key="3">
    <source>
        <dbReference type="PROSITE-ProRule" id="PRU00339"/>
    </source>
</evidence>
<dbReference type="SUPFAM" id="SSF46565">
    <property type="entry name" value="Chaperone J-domain"/>
    <property type="match status" value="1"/>
</dbReference>
<feature type="non-terminal residue" evidence="6">
    <location>
        <position position="1"/>
    </location>
</feature>
<name>A0A0D6ESJ5_SPOSA</name>
<dbReference type="Pfam" id="PF00226">
    <property type="entry name" value="DnaJ"/>
    <property type="match status" value="1"/>
</dbReference>
<dbReference type="PROSITE" id="PS50005">
    <property type="entry name" value="TPR"/>
    <property type="match status" value="3"/>
</dbReference>
<sequence>MRRGTGGSGFSCAAATTRQLATLAPTRVRPRPSLLAGQGLGGCSPSSSNFTPSSDFTFTSGHPSPSFASSDGNGRPPSNGFRAPSGSDSGSDSEDESSEDEAEPVEKPDDELSPEEKLARAAAQKDLGNAAYKRADYPTATRFYTHAIALDPSNASFHLNRAAARMGSRLFSAALEDCLAAQALQGKAPEGPQGKTLLRTAKCQLALGLIGPAQQSLAEAFRLDPSNRAVVSEKARAERIAQHVANVKRNLESGEWSMVLLGIDAAARELEGEGGTTPREWRGWKVEALVGKKRYDEAAGLAATLLKRIRALDALKEAGNAAFKEQRTEEAIAKYSEAIEFDPDNENMRAVLLSNRAAAHLRLKSYPSCIADCTACLALNSSYFKALRTRARAHLAQEEWEDAVRDFKKAYELAPEGSADERTLKGEVRDAEGKLKRSKMKDHYKILGVTTEATEIEIKKAYRKQSLVHHPDKGGNEDTFKEIGESYAILSDPERRRKFDMGIDENDPTGGMSEEYSPFGGMGGGFGGGGAFTMDDLFGGGAGGFGGGGRRGGGAGYGYGF</sequence>
<dbReference type="PANTHER" id="PTHR44200">
    <property type="entry name" value="DNAJ HOMOLOG SUBFAMILY C MEMBER 7"/>
    <property type="match status" value="1"/>
</dbReference>
<keyword evidence="7" id="KW-1185">Reference proteome</keyword>
<evidence type="ECO:0000256" key="1">
    <source>
        <dbReference type="ARBA" id="ARBA00022737"/>
    </source>
</evidence>
<keyword evidence="1" id="KW-0677">Repeat</keyword>
<dbReference type="Pfam" id="PF07719">
    <property type="entry name" value="TPR_2"/>
    <property type="match status" value="1"/>
</dbReference>
<dbReference type="Pfam" id="PF13414">
    <property type="entry name" value="TPR_11"/>
    <property type="match status" value="1"/>
</dbReference>
<proteinExistence type="predicted"/>
<evidence type="ECO:0000313" key="6">
    <source>
        <dbReference type="EMBL" id="CEQ43097.1"/>
    </source>
</evidence>
<dbReference type="SUPFAM" id="SSF48452">
    <property type="entry name" value="TPR-like"/>
    <property type="match status" value="2"/>
</dbReference>
<dbReference type="InterPro" id="IPR001623">
    <property type="entry name" value="DnaJ_domain"/>
</dbReference>
<dbReference type="OrthoDB" id="10250354at2759"/>
<dbReference type="Gene3D" id="1.10.287.110">
    <property type="entry name" value="DnaJ domain"/>
    <property type="match status" value="1"/>
</dbReference>
<feature type="repeat" description="TPR" evidence="3">
    <location>
        <begin position="121"/>
        <end position="154"/>
    </location>
</feature>
<dbReference type="PROSITE" id="PS00636">
    <property type="entry name" value="DNAJ_1"/>
    <property type="match status" value="1"/>
</dbReference>
<feature type="compositionally biased region" description="Low complexity" evidence="4">
    <location>
        <begin position="44"/>
        <end position="60"/>
    </location>
</feature>
<feature type="compositionally biased region" description="Polar residues" evidence="4">
    <location>
        <begin position="61"/>
        <end position="72"/>
    </location>
</feature>
<dbReference type="PANTHER" id="PTHR44200:SF1">
    <property type="entry name" value="DNAJ HOMOLOG SUBFAMILY C MEMBER 7"/>
    <property type="match status" value="1"/>
</dbReference>
<dbReference type="EMBL" id="CENE01000049">
    <property type="protein sequence ID" value="CEQ43097.1"/>
    <property type="molecule type" value="Genomic_DNA"/>
</dbReference>
<organism evidence="6 7">
    <name type="scientific">Sporidiobolus salmonicolor</name>
    <name type="common">Yeast-like fungus</name>
    <name type="synonym">Sporobolomyces salmonicolor</name>
    <dbReference type="NCBI Taxonomy" id="5005"/>
    <lineage>
        <taxon>Eukaryota</taxon>
        <taxon>Fungi</taxon>
        <taxon>Dikarya</taxon>
        <taxon>Basidiomycota</taxon>
        <taxon>Pucciniomycotina</taxon>
        <taxon>Microbotryomycetes</taxon>
        <taxon>Sporidiobolales</taxon>
        <taxon>Sporidiobolaceae</taxon>
        <taxon>Sporobolomyces</taxon>
    </lineage>
</organism>
<dbReference type="InterPro" id="IPR018253">
    <property type="entry name" value="DnaJ_domain_CS"/>
</dbReference>
<evidence type="ECO:0000313" key="7">
    <source>
        <dbReference type="Proteomes" id="UP000243876"/>
    </source>
</evidence>